<dbReference type="OrthoDB" id="5418867at2759"/>
<reference evidence="2" key="1">
    <citation type="journal article" date="2021" name="Nat. Commun.">
        <title>Genetic determinants of endophytism in the Arabidopsis root mycobiome.</title>
        <authorList>
            <person name="Mesny F."/>
            <person name="Miyauchi S."/>
            <person name="Thiergart T."/>
            <person name="Pickel B."/>
            <person name="Atanasova L."/>
            <person name="Karlsson M."/>
            <person name="Huettel B."/>
            <person name="Barry K.W."/>
            <person name="Haridas S."/>
            <person name="Chen C."/>
            <person name="Bauer D."/>
            <person name="Andreopoulos W."/>
            <person name="Pangilinan J."/>
            <person name="LaButti K."/>
            <person name="Riley R."/>
            <person name="Lipzen A."/>
            <person name="Clum A."/>
            <person name="Drula E."/>
            <person name="Henrissat B."/>
            <person name="Kohler A."/>
            <person name="Grigoriev I.V."/>
            <person name="Martin F.M."/>
            <person name="Hacquard S."/>
        </authorList>
    </citation>
    <scope>NUCLEOTIDE SEQUENCE</scope>
    <source>
        <strain evidence="2">MPI-SDFR-AT-0120</strain>
    </source>
</reference>
<dbReference type="EMBL" id="JAGMVJ010000009">
    <property type="protein sequence ID" value="KAH7087790.1"/>
    <property type="molecule type" value="Genomic_DNA"/>
</dbReference>
<protein>
    <submittedName>
        <fullName evidence="2">Uncharacterized protein</fullName>
    </submittedName>
</protein>
<sequence length="181" mass="19262">MPIKWTPELDTILLHGVFEECNISFSKALCEKLAQRVSATGVDTSAKAVENRLYSWKKKNVGSGTNSTSTPSKVPATPKTPGSRAKATGRKKKLATPSESENDGPEGLMDSPSVKKSNNKRAKSTPKRSYAESEDEHGGAEVEEEYVPLAKKVKTEPVDDDAGGLLGLGLGGLEGDFGVEV</sequence>
<keyword evidence="3" id="KW-1185">Reference proteome</keyword>
<feature type="region of interest" description="Disordered" evidence="1">
    <location>
        <begin position="59"/>
        <end position="162"/>
    </location>
</feature>
<proteinExistence type="predicted"/>
<gene>
    <name evidence="2" type="ORF">FB567DRAFT_592452</name>
</gene>
<organism evidence="2 3">
    <name type="scientific">Paraphoma chrysanthemicola</name>
    <dbReference type="NCBI Taxonomy" id="798071"/>
    <lineage>
        <taxon>Eukaryota</taxon>
        <taxon>Fungi</taxon>
        <taxon>Dikarya</taxon>
        <taxon>Ascomycota</taxon>
        <taxon>Pezizomycotina</taxon>
        <taxon>Dothideomycetes</taxon>
        <taxon>Pleosporomycetidae</taxon>
        <taxon>Pleosporales</taxon>
        <taxon>Pleosporineae</taxon>
        <taxon>Phaeosphaeriaceae</taxon>
        <taxon>Paraphoma</taxon>
    </lineage>
</organism>
<name>A0A8K0R7F6_9PLEO</name>
<comment type="caution">
    <text evidence="2">The sequence shown here is derived from an EMBL/GenBank/DDBJ whole genome shotgun (WGS) entry which is preliminary data.</text>
</comment>
<feature type="compositionally biased region" description="Polar residues" evidence="1">
    <location>
        <begin position="62"/>
        <end position="72"/>
    </location>
</feature>
<dbReference type="AlphaFoldDB" id="A0A8K0R7F6"/>
<accession>A0A8K0R7F6</accession>
<feature type="compositionally biased region" description="Basic residues" evidence="1">
    <location>
        <begin position="117"/>
        <end position="126"/>
    </location>
</feature>
<evidence type="ECO:0000256" key="1">
    <source>
        <dbReference type="SAM" id="MobiDB-lite"/>
    </source>
</evidence>
<dbReference type="Proteomes" id="UP000813461">
    <property type="component" value="Unassembled WGS sequence"/>
</dbReference>
<evidence type="ECO:0000313" key="2">
    <source>
        <dbReference type="EMBL" id="KAH7087790.1"/>
    </source>
</evidence>
<evidence type="ECO:0000313" key="3">
    <source>
        <dbReference type="Proteomes" id="UP000813461"/>
    </source>
</evidence>